<sequence>MDYTADDEEIEGVKRKQKFNQDDTLPVVGTIPYLREERPNYPITGEKCLSPVISLINSQCLIAATRMDMAASPSPLFRPVGIIATGVSVVQGVLWSVAALIAILANACVFPISEDHFQTALASYVYGDKNCNNVTQIHPDTMTSTEFLTWTCLFLILNLGWLFASSLLLADFIQNTMKHTLTLLYIWIGAMILVSILDLAATIRFGIDYGILKSQNYSLQIELAATVPAMLMVLTSRGFILYIFNIDILVYLSIKAYQLRKQNSLNVPYGKHNNSPKIIPRAHHDPTFKDFPPNELKAPTPEIIRRFPQHSLDHNKQYNWSENGRQSLEPNTTPTDPSLVFYESSALDNVTPEAGNRIVTQPS</sequence>
<keyword evidence="2" id="KW-1133">Transmembrane helix</keyword>
<feature type="transmembrane region" description="Helical" evidence="2">
    <location>
        <begin position="227"/>
        <end position="252"/>
    </location>
</feature>
<evidence type="ECO:0000313" key="3">
    <source>
        <dbReference type="EMBL" id="CAG2055962.1"/>
    </source>
</evidence>
<evidence type="ECO:0000313" key="4">
    <source>
        <dbReference type="Proteomes" id="UP001153148"/>
    </source>
</evidence>
<evidence type="ECO:0000256" key="2">
    <source>
        <dbReference type="SAM" id="Phobius"/>
    </source>
</evidence>
<comment type="caution">
    <text evidence="3">The sequence shown here is derived from an EMBL/GenBank/DDBJ whole genome shotgun (WGS) entry which is preliminary data.</text>
</comment>
<feature type="region of interest" description="Disordered" evidence="1">
    <location>
        <begin position="315"/>
        <end position="339"/>
    </location>
</feature>
<proteinExistence type="predicted"/>
<name>A0ABN7NR09_TIMPD</name>
<feature type="transmembrane region" description="Helical" evidence="2">
    <location>
        <begin position="182"/>
        <end position="207"/>
    </location>
</feature>
<feature type="transmembrane region" description="Helical" evidence="2">
    <location>
        <begin position="147"/>
        <end position="170"/>
    </location>
</feature>
<keyword evidence="2" id="KW-0812">Transmembrane</keyword>
<evidence type="ECO:0000256" key="1">
    <source>
        <dbReference type="SAM" id="MobiDB-lite"/>
    </source>
</evidence>
<feature type="transmembrane region" description="Helical" evidence="2">
    <location>
        <begin position="76"/>
        <end position="105"/>
    </location>
</feature>
<reference evidence="3" key="1">
    <citation type="submission" date="2021-03" db="EMBL/GenBank/DDBJ databases">
        <authorList>
            <person name="Tran Van P."/>
        </authorList>
    </citation>
    <scope>NUCLEOTIDE SEQUENCE</scope>
</reference>
<protein>
    <submittedName>
        <fullName evidence="3">Uncharacterized protein</fullName>
    </submittedName>
</protein>
<organism evidence="3 4">
    <name type="scientific">Timema podura</name>
    <name type="common">Walking stick</name>
    <dbReference type="NCBI Taxonomy" id="61482"/>
    <lineage>
        <taxon>Eukaryota</taxon>
        <taxon>Metazoa</taxon>
        <taxon>Ecdysozoa</taxon>
        <taxon>Arthropoda</taxon>
        <taxon>Hexapoda</taxon>
        <taxon>Insecta</taxon>
        <taxon>Pterygota</taxon>
        <taxon>Neoptera</taxon>
        <taxon>Polyneoptera</taxon>
        <taxon>Phasmatodea</taxon>
        <taxon>Timematodea</taxon>
        <taxon>Timematoidea</taxon>
        <taxon>Timematidae</taxon>
        <taxon>Timema</taxon>
    </lineage>
</organism>
<accession>A0ABN7NR09</accession>
<dbReference type="EMBL" id="CAJPIN010003165">
    <property type="protein sequence ID" value="CAG2055962.1"/>
    <property type="molecule type" value="Genomic_DNA"/>
</dbReference>
<gene>
    <name evidence="3" type="ORF">TPAB3V08_LOCUS2960</name>
</gene>
<keyword evidence="2" id="KW-0472">Membrane</keyword>
<dbReference type="Proteomes" id="UP001153148">
    <property type="component" value="Unassembled WGS sequence"/>
</dbReference>
<feature type="compositionally biased region" description="Polar residues" evidence="1">
    <location>
        <begin position="317"/>
        <end position="336"/>
    </location>
</feature>
<keyword evidence="4" id="KW-1185">Reference proteome</keyword>